<dbReference type="Gene3D" id="1.10.10.10">
    <property type="entry name" value="Winged helix-like DNA-binding domain superfamily/Winged helix DNA-binding domain"/>
    <property type="match status" value="1"/>
</dbReference>
<keyword evidence="6" id="KW-1185">Reference proteome</keyword>
<evidence type="ECO:0000259" key="4">
    <source>
        <dbReference type="PROSITE" id="PS50956"/>
    </source>
</evidence>
<keyword evidence="2" id="KW-0238">DNA-binding</keyword>
<proteinExistence type="predicted"/>
<evidence type="ECO:0000313" key="5">
    <source>
        <dbReference type="EMBL" id="OMD45362.1"/>
    </source>
</evidence>
<dbReference type="CDD" id="cd00090">
    <property type="entry name" value="HTH_ARSR"/>
    <property type="match status" value="1"/>
</dbReference>
<dbReference type="InterPro" id="IPR036388">
    <property type="entry name" value="WH-like_DNA-bd_sf"/>
</dbReference>
<dbReference type="PROSITE" id="PS50956">
    <property type="entry name" value="HTH_ASNC_2"/>
    <property type="match status" value="1"/>
</dbReference>
<dbReference type="PANTHER" id="PTHR30154:SF20">
    <property type="entry name" value="LEUCINE-RESPONSIVE REGULATORY PROTEIN"/>
    <property type="match status" value="1"/>
</dbReference>
<dbReference type="Gene3D" id="3.30.70.920">
    <property type="match status" value="1"/>
</dbReference>
<dbReference type="InterPro" id="IPR019885">
    <property type="entry name" value="Tscrpt_reg_HTH_AsnC-type_CS"/>
</dbReference>
<comment type="caution">
    <text evidence="5">The sequence shown here is derived from an EMBL/GenBank/DDBJ whole genome shotgun (WGS) entry which is preliminary data.</text>
</comment>
<dbReference type="InterPro" id="IPR011008">
    <property type="entry name" value="Dimeric_a/b-barrel"/>
</dbReference>
<name>A0ABX3H7J3_PAEBO</name>
<keyword evidence="1" id="KW-0805">Transcription regulation</keyword>
<sequence>MDHVDKQILFHLQSQARISMTELGKNVGLSQPAVTERVKRMEEKGIISEYRTIISPEKIGKQAAAYILFHSRDCNAFLDFCRAAPDVVECYRISGEHNYLLKVISDSTRALEEFGNQCDKYGTYTILIVMSSPIDHKFLIPSLGEAPINMLS</sequence>
<evidence type="ECO:0000256" key="1">
    <source>
        <dbReference type="ARBA" id="ARBA00023015"/>
    </source>
</evidence>
<dbReference type="SMART" id="SM00344">
    <property type="entry name" value="HTH_ASNC"/>
    <property type="match status" value="1"/>
</dbReference>
<dbReference type="RefSeq" id="WP_076112427.1">
    <property type="nucleotide sequence ID" value="NZ_MPTB01000026.1"/>
</dbReference>
<organism evidence="5 6">
    <name type="scientific">Paenibacillus borealis</name>
    <dbReference type="NCBI Taxonomy" id="160799"/>
    <lineage>
        <taxon>Bacteria</taxon>
        <taxon>Bacillati</taxon>
        <taxon>Bacillota</taxon>
        <taxon>Bacilli</taxon>
        <taxon>Bacillales</taxon>
        <taxon>Paenibacillaceae</taxon>
        <taxon>Paenibacillus</taxon>
    </lineage>
</organism>
<dbReference type="Pfam" id="PF01037">
    <property type="entry name" value="AsnC_trans_reg"/>
    <property type="match status" value="1"/>
</dbReference>
<feature type="domain" description="HTH asnC-type" evidence="4">
    <location>
        <begin position="1"/>
        <end position="62"/>
    </location>
</feature>
<dbReference type="EMBL" id="MPTB01000026">
    <property type="protein sequence ID" value="OMD45362.1"/>
    <property type="molecule type" value="Genomic_DNA"/>
</dbReference>
<evidence type="ECO:0000313" key="6">
    <source>
        <dbReference type="Proteomes" id="UP000187412"/>
    </source>
</evidence>
<dbReference type="PROSITE" id="PS00519">
    <property type="entry name" value="HTH_ASNC_1"/>
    <property type="match status" value="1"/>
</dbReference>
<dbReference type="SUPFAM" id="SSF54909">
    <property type="entry name" value="Dimeric alpha+beta barrel"/>
    <property type="match status" value="1"/>
</dbReference>
<protein>
    <submittedName>
        <fullName evidence="5">AsnC family transcriptional regulator</fullName>
    </submittedName>
</protein>
<dbReference type="Pfam" id="PF13412">
    <property type="entry name" value="HTH_24"/>
    <property type="match status" value="1"/>
</dbReference>
<dbReference type="InterPro" id="IPR011991">
    <property type="entry name" value="ArsR-like_HTH"/>
</dbReference>
<dbReference type="InterPro" id="IPR000485">
    <property type="entry name" value="AsnC-type_HTH_dom"/>
</dbReference>
<dbReference type="Proteomes" id="UP000187412">
    <property type="component" value="Unassembled WGS sequence"/>
</dbReference>
<dbReference type="InterPro" id="IPR019887">
    <property type="entry name" value="Tscrpt_reg_AsnC/Lrp_C"/>
</dbReference>
<dbReference type="InterPro" id="IPR019888">
    <property type="entry name" value="Tscrpt_reg_AsnC-like"/>
</dbReference>
<evidence type="ECO:0000256" key="2">
    <source>
        <dbReference type="ARBA" id="ARBA00023125"/>
    </source>
</evidence>
<dbReference type="SUPFAM" id="SSF46785">
    <property type="entry name" value="Winged helix' DNA-binding domain"/>
    <property type="match status" value="1"/>
</dbReference>
<accession>A0ABX3H7J3</accession>
<keyword evidence="3" id="KW-0804">Transcription</keyword>
<dbReference type="InterPro" id="IPR036390">
    <property type="entry name" value="WH_DNA-bd_sf"/>
</dbReference>
<reference evidence="5 6" key="1">
    <citation type="submission" date="2016-10" db="EMBL/GenBank/DDBJ databases">
        <title>Paenibacillus species isolates.</title>
        <authorList>
            <person name="Beno S.M."/>
        </authorList>
    </citation>
    <scope>NUCLEOTIDE SEQUENCE [LARGE SCALE GENOMIC DNA]</scope>
    <source>
        <strain evidence="5 6">FSL H7-0744</strain>
    </source>
</reference>
<gene>
    <name evidence="5" type="ORF">BSK56_19775</name>
</gene>
<dbReference type="PRINTS" id="PR00033">
    <property type="entry name" value="HTHASNC"/>
</dbReference>
<evidence type="ECO:0000256" key="3">
    <source>
        <dbReference type="ARBA" id="ARBA00023163"/>
    </source>
</evidence>
<dbReference type="PANTHER" id="PTHR30154">
    <property type="entry name" value="LEUCINE-RESPONSIVE REGULATORY PROTEIN"/>
    <property type="match status" value="1"/>
</dbReference>